<dbReference type="FunFam" id="3.40.50.1220:FF:000038">
    <property type="entry name" value="NAD-dependent protein deacetylase sirtuin-6 isoform X2"/>
    <property type="match status" value="1"/>
</dbReference>
<keyword evidence="2" id="KW-0808">Transferase</keyword>
<dbReference type="EC" id="2.3.1.286" evidence="1"/>
<dbReference type="GO" id="GO:0005634">
    <property type="term" value="C:nucleus"/>
    <property type="evidence" value="ECO:0007669"/>
    <property type="project" value="TreeGrafter"/>
</dbReference>
<dbReference type="STRING" id="33097.A0A150G248"/>
<name>A0A150G248_GONPE</name>
<evidence type="ECO:0000256" key="8">
    <source>
        <dbReference type="SAM" id="MobiDB-lite"/>
    </source>
</evidence>
<proteinExistence type="inferred from homology"/>
<dbReference type="InterPro" id="IPR026590">
    <property type="entry name" value="Ssirtuin_cat_dom"/>
</dbReference>
<reference evidence="11" key="1">
    <citation type="journal article" date="2016" name="Nat. Commun.">
        <title>The Gonium pectorale genome demonstrates co-option of cell cycle regulation during the evolution of multicellularity.</title>
        <authorList>
            <person name="Hanschen E.R."/>
            <person name="Marriage T.N."/>
            <person name="Ferris P.J."/>
            <person name="Hamaji T."/>
            <person name="Toyoda A."/>
            <person name="Fujiyama A."/>
            <person name="Neme R."/>
            <person name="Noguchi H."/>
            <person name="Minakuchi Y."/>
            <person name="Suzuki M."/>
            <person name="Kawai-Toyooka H."/>
            <person name="Smith D.R."/>
            <person name="Sparks H."/>
            <person name="Anderson J."/>
            <person name="Bakaric R."/>
            <person name="Luria V."/>
            <person name="Karger A."/>
            <person name="Kirschner M.W."/>
            <person name="Durand P.M."/>
            <person name="Michod R.E."/>
            <person name="Nozaki H."/>
            <person name="Olson B.J."/>
        </authorList>
    </citation>
    <scope>NUCLEOTIDE SEQUENCE [LARGE SCALE GENOMIC DNA]</scope>
    <source>
        <strain evidence="11">NIES-2863</strain>
    </source>
</reference>
<feature type="binding site" evidence="7">
    <location>
        <position position="143"/>
    </location>
    <ligand>
        <name>Zn(2+)</name>
        <dbReference type="ChEBI" id="CHEBI:29105"/>
    </ligand>
</feature>
<dbReference type="PROSITE" id="PS50305">
    <property type="entry name" value="SIRTUIN"/>
    <property type="match status" value="1"/>
</dbReference>
<keyword evidence="4 7" id="KW-0862">Zinc</keyword>
<evidence type="ECO:0000256" key="7">
    <source>
        <dbReference type="PROSITE-ProRule" id="PRU00236"/>
    </source>
</evidence>
<dbReference type="InterPro" id="IPR050134">
    <property type="entry name" value="NAD-dep_sirtuin_deacylases"/>
</dbReference>
<dbReference type="Pfam" id="PF02146">
    <property type="entry name" value="SIR2"/>
    <property type="match status" value="2"/>
</dbReference>
<comment type="caution">
    <text evidence="10">The sequence shown here is derived from an EMBL/GenBank/DDBJ whole genome shotgun (WGS) entry which is preliminary data.</text>
</comment>
<evidence type="ECO:0000256" key="6">
    <source>
        <dbReference type="ARBA" id="ARBA00038170"/>
    </source>
</evidence>
<evidence type="ECO:0000256" key="4">
    <source>
        <dbReference type="ARBA" id="ARBA00022833"/>
    </source>
</evidence>
<feature type="binding site" evidence="7">
    <location>
        <position position="146"/>
    </location>
    <ligand>
        <name>Zn(2+)</name>
        <dbReference type="ChEBI" id="CHEBI:29105"/>
    </ligand>
</feature>
<dbReference type="InterPro" id="IPR003000">
    <property type="entry name" value="Sirtuin"/>
</dbReference>
<evidence type="ECO:0000256" key="5">
    <source>
        <dbReference type="ARBA" id="ARBA00023027"/>
    </source>
</evidence>
<feature type="compositionally biased region" description="Acidic residues" evidence="8">
    <location>
        <begin position="572"/>
        <end position="584"/>
    </location>
</feature>
<dbReference type="PANTHER" id="PTHR11085">
    <property type="entry name" value="NAD-DEPENDENT PROTEIN DEACYLASE SIRTUIN-5, MITOCHONDRIAL-RELATED"/>
    <property type="match status" value="1"/>
</dbReference>
<dbReference type="AlphaFoldDB" id="A0A150G248"/>
<sequence>MSLGYADRLKQKRNLGGQLGAQEYHQGFEDIKAGVQKLAKWVTEAERVFVFTGAGISTACGIPDFRGPNGIWTLRKKKAPLPTDFTPFEYAKPSFTHMAIAALVACGKVPYVCSQNVDSLHLWSGVPRERLAELHGNCFAERCAACRAEYARDFQMETVDFKPSGRLCTRPGCSGPLLDNILDWDTPLPQDELDEAVQQAEEADVALVLGTSLQIQPANEIPVLTRDEGGKMVIVNLQKTPKDRKANLIVRARCDVVMALLVQELGLQHECSGSSNGKAAAAAAAAAAGGAIGSADGAAGGSGGGGGEGRALSVTVRSRHGRGCPLPMVESVAIDVEATAEATGAPPPADVAAAADPTRGDGTADASTSSAGCGAAAAAAAAAATWRCSSGAMTGSKAGYSHTFSGLPGWARGVRCTLSVRLVQWADADKREVTLQHSIDLAAAGPCPSAAATGGVGAGAGAGETTPAAAPDGSADARASGGGDGGTCRTLVHVHTFVSQEVQYEPGAVVAAFLADPPPVVMPESRRKRQKADEAAAPVAPSRVSQRLSRTSRRAAQDAAAGSPKSPSPDDTNNDDAESEGQES</sequence>
<dbReference type="InterPro" id="IPR029035">
    <property type="entry name" value="DHS-like_NAD/FAD-binding_dom"/>
</dbReference>
<dbReference type="GO" id="GO:0003714">
    <property type="term" value="F:transcription corepressor activity"/>
    <property type="evidence" value="ECO:0007669"/>
    <property type="project" value="TreeGrafter"/>
</dbReference>
<evidence type="ECO:0000256" key="3">
    <source>
        <dbReference type="ARBA" id="ARBA00022723"/>
    </source>
</evidence>
<feature type="compositionally biased region" description="Low complexity" evidence="8">
    <location>
        <begin position="463"/>
        <end position="479"/>
    </location>
</feature>
<evidence type="ECO:0000313" key="11">
    <source>
        <dbReference type="Proteomes" id="UP000075714"/>
    </source>
</evidence>
<comment type="similarity">
    <text evidence="6">Belongs to the sirtuin family. Class IV subfamily.</text>
</comment>
<keyword evidence="5" id="KW-0520">NAD</keyword>
<dbReference type="GO" id="GO:0017136">
    <property type="term" value="F:histone deacetylase activity, NAD-dependent"/>
    <property type="evidence" value="ECO:0007669"/>
    <property type="project" value="TreeGrafter"/>
</dbReference>
<protein>
    <recommendedName>
        <fullName evidence="1">protein acetyllysine N-acetyltransferase</fullName>
        <ecNumber evidence="1">2.3.1.286</ecNumber>
    </recommendedName>
</protein>
<dbReference type="SUPFAM" id="SSF52467">
    <property type="entry name" value="DHS-like NAD/FAD-binding domain"/>
    <property type="match status" value="1"/>
</dbReference>
<feature type="region of interest" description="Disordered" evidence="8">
    <location>
        <begin position="455"/>
        <end position="484"/>
    </location>
</feature>
<dbReference type="GO" id="GO:0046872">
    <property type="term" value="F:metal ion binding"/>
    <property type="evidence" value="ECO:0007669"/>
    <property type="project" value="UniProtKB-KW"/>
</dbReference>
<keyword evidence="3 7" id="KW-0479">Metal-binding</keyword>
<feature type="region of interest" description="Disordered" evidence="8">
    <location>
        <begin position="340"/>
        <end position="366"/>
    </location>
</feature>
<feature type="region of interest" description="Disordered" evidence="8">
    <location>
        <begin position="522"/>
        <end position="584"/>
    </location>
</feature>
<evidence type="ECO:0000313" key="10">
    <source>
        <dbReference type="EMBL" id="KXZ43946.1"/>
    </source>
</evidence>
<dbReference type="GO" id="GO:0070403">
    <property type="term" value="F:NAD+ binding"/>
    <property type="evidence" value="ECO:0007669"/>
    <property type="project" value="InterPro"/>
</dbReference>
<dbReference type="Proteomes" id="UP000075714">
    <property type="component" value="Unassembled WGS sequence"/>
</dbReference>
<feature type="domain" description="Deacetylase sirtuin-type" evidence="9">
    <location>
        <begin position="28"/>
        <end position="268"/>
    </location>
</feature>
<accession>A0A150G248</accession>
<feature type="binding site" evidence="7">
    <location>
        <position position="168"/>
    </location>
    <ligand>
        <name>Zn(2+)</name>
        <dbReference type="ChEBI" id="CHEBI:29105"/>
    </ligand>
</feature>
<dbReference type="EMBL" id="LSYV01000078">
    <property type="protein sequence ID" value="KXZ43946.1"/>
    <property type="molecule type" value="Genomic_DNA"/>
</dbReference>
<evidence type="ECO:0000256" key="1">
    <source>
        <dbReference type="ARBA" id="ARBA00012928"/>
    </source>
</evidence>
<dbReference type="GO" id="GO:0000122">
    <property type="term" value="P:negative regulation of transcription by RNA polymerase II"/>
    <property type="evidence" value="ECO:0007669"/>
    <property type="project" value="TreeGrafter"/>
</dbReference>
<dbReference type="Gene3D" id="3.40.50.1220">
    <property type="entry name" value="TPP-binding domain"/>
    <property type="match status" value="1"/>
</dbReference>
<dbReference type="Gene3D" id="2.20.28.200">
    <property type="match status" value="1"/>
</dbReference>
<dbReference type="PANTHER" id="PTHR11085:SF12">
    <property type="entry name" value="NAD-DEPENDENT PROTEIN DEACYLASE SIRTUIN-6"/>
    <property type="match status" value="1"/>
</dbReference>
<evidence type="ECO:0000256" key="2">
    <source>
        <dbReference type="ARBA" id="ARBA00022679"/>
    </source>
</evidence>
<feature type="active site" description="Proton acceptor" evidence="7">
    <location>
        <position position="135"/>
    </location>
</feature>
<feature type="binding site" evidence="7">
    <location>
        <position position="173"/>
    </location>
    <ligand>
        <name>Zn(2+)</name>
        <dbReference type="ChEBI" id="CHEBI:29105"/>
    </ligand>
</feature>
<organism evidence="10 11">
    <name type="scientific">Gonium pectorale</name>
    <name type="common">Green alga</name>
    <dbReference type="NCBI Taxonomy" id="33097"/>
    <lineage>
        <taxon>Eukaryota</taxon>
        <taxon>Viridiplantae</taxon>
        <taxon>Chlorophyta</taxon>
        <taxon>core chlorophytes</taxon>
        <taxon>Chlorophyceae</taxon>
        <taxon>CS clade</taxon>
        <taxon>Chlamydomonadales</taxon>
        <taxon>Volvocaceae</taxon>
        <taxon>Gonium</taxon>
    </lineage>
</organism>
<keyword evidence="11" id="KW-1185">Reference proteome</keyword>
<dbReference type="OrthoDB" id="424302at2759"/>
<evidence type="ECO:0000259" key="9">
    <source>
        <dbReference type="PROSITE" id="PS50305"/>
    </source>
</evidence>
<gene>
    <name evidence="10" type="ORF">GPECTOR_77g42</name>
</gene>